<dbReference type="Gene3D" id="2.60.40.10">
    <property type="entry name" value="Immunoglobulins"/>
    <property type="match status" value="1"/>
</dbReference>
<evidence type="ECO:0000313" key="2">
    <source>
        <dbReference type="Proteomes" id="UP001393056"/>
    </source>
</evidence>
<name>A0ABU9I8N7_9FLAO</name>
<dbReference type="Proteomes" id="UP001393056">
    <property type="component" value="Unassembled WGS sequence"/>
</dbReference>
<gene>
    <name evidence="1" type="ORF">AAEO58_10640</name>
</gene>
<dbReference type="RefSeq" id="WP_341683371.1">
    <property type="nucleotide sequence ID" value="NZ_JBBYHT010000005.1"/>
</dbReference>
<organism evidence="1 2">
    <name type="scientific">Flavobacterium helocola</name>
    <dbReference type="NCBI Taxonomy" id="3139139"/>
    <lineage>
        <taxon>Bacteria</taxon>
        <taxon>Pseudomonadati</taxon>
        <taxon>Bacteroidota</taxon>
        <taxon>Flavobacteriia</taxon>
        <taxon>Flavobacteriales</taxon>
        <taxon>Flavobacteriaceae</taxon>
        <taxon>Flavobacterium</taxon>
    </lineage>
</organism>
<proteinExistence type="predicted"/>
<comment type="caution">
    <text evidence="1">The sequence shown here is derived from an EMBL/GenBank/DDBJ whole genome shotgun (WGS) entry which is preliminary data.</text>
</comment>
<dbReference type="InterPro" id="IPR013783">
    <property type="entry name" value="Ig-like_fold"/>
</dbReference>
<sequence length="448" mass="51241">MEFFKKQYQILSLVAFILLGCSSDEEQSTTLEIKVTNFETSYSQVKLNWELVRPNGIIIEDLLIYRQSKNNATDNVTLELVANLPSNETSFIDNDVPYKTEVSYTIKINYTDERLTPTNPTNPTGLLSLESEQKKFIRNIVTFDIVPFQVQKDPILVDEFHILDRQGNGALKRYNGTLNQLTKTILFTNGNLLNNKFHIVNNTDLYVADTQGKIYKINTENYTTTAIYNTIINDNLNAFAVDGDRIYYQDEEIWWYYNTTNGTSENTHIATTANYVETLSDHNFLFLYGSGAAIRSYNPTNCNASNCMPDFGAGTQGAILGNNAMDPNIFSWNTSKSKFITSIDGRIFNLSNFQQEIKLSDITGKKYFQFVFDNNNNIYATVQNEKKIHKFNSSYELIEVIDTKLYPLFPMLTSNGLKVIGGYEPVTYWSFGYGYSFYFNIKCAIETF</sequence>
<evidence type="ECO:0000313" key="1">
    <source>
        <dbReference type="EMBL" id="MEL1248502.1"/>
    </source>
</evidence>
<dbReference type="EMBL" id="JBBYHT010000005">
    <property type="protein sequence ID" value="MEL1248502.1"/>
    <property type="molecule type" value="Genomic_DNA"/>
</dbReference>
<reference evidence="1 2" key="1">
    <citation type="submission" date="2024-04" db="EMBL/GenBank/DDBJ databases">
        <title>Flavobacterium sp. DGU41 16S ribosomal RNA gene Genome sequencing and assembly.</title>
        <authorList>
            <person name="Park S."/>
        </authorList>
    </citation>
    <scope>NUCLEOTIDE SEQUENCE [LARGE SCALE GENOMIC DNA]</scope>
    <source>
        <strain evidence="1 2">DGU41</strain>
    </source>
</reference>
<accession>A0ABU9I8N7</accession>
<protein>
    <recommendedName>
        <fullName evidence="3">DUF5050 domain-containing protein</fullName>
    </recommendedName>
</protein>
<dbReference type="PROSITE" id="PS51257">
    <property type="entry name" value="PROKAR_LIPOPROTEIN"/>
    <property type="match status" value="1"/>
</dbReference>
<evidence type="ECO:0008006" key="3">
    <source>
        <dbReference type="Google" id="ProtNLM"/>
    </source>
</evidence>
<keyword evidence="2" id="KW-1185">Reference proteome</keyword>
<dbReference type="InterPro" id="IPR011047">
    <property type="entry name" value="Quinoprotein_ADH-like_sf"/>
</dbReference>
<dbReference type="SUPFAM" id="SSF50998">
    <property type="entry name" value="Quinoprotein alcohol dehydrogenase-like"/>
    <property type="match status" value="1"/>
</dbReference>